<evidence type="ECO:0000256" key="2">
    <source>
        <dbReference type="ARBA" id="ARBA00022723"/>
    </source>
</evidence>
<gene>
    <name evidence="7" type="ORF">HG537_0C04450</name>
</gene>
<name>A0A7H9HRM4_9SACH</name>
<evidence type="ECO:0000256" key="4">
    <source>
        <dbReference type="ARBA" id="ARBA00023002"/>
    </source>
</evidence>
<reference evidence="7 8" key="1">
    <citation type="submission" date="2020-06" db="EMBL/GenBank/DDBJ databases">
        <title>The yeast mating-type switching endonuclease HO is a domesticated member of an unorthodox homing genetic element family.</title>
        <authorList>
            <person name="Coughlan A.Y."/>
            <person name="Lombardi L."/>
            <person name="Braun-Galleani S."/>
            <person name="Martos A.R."/>
            <person name="Galeote V."/>
            <person name="Bigey F."/>
            <person name="Dequin S."/>
            <person name="Byrne K.P."/>
            <person name="Wolfe K.H."/>
        </authorList>
    </citation>
    <scope>NUCLEOTIDE SEQUENCE [LARGE SCALE GENOMIC DNA]</scope>
    <source>
        <strain evidence="7 8">CBS2947</strain>
    </source>
</reference>
<evidence type="ECO:0000313" key="8">
    <source>
        <dbReference type="Proteomes" id="UP000510647"/>
    </source>
</evidence>
<dbReference type="Gene3D" id="3.90.180.10">
    <property type="entry name" value="Medium-chain alcohol dehydrogenases, catalytic domain"/>
    <property type="match status" value="1"/>
</dbReference>
<evidence type="ECO:0000313" key="7">
    <source>
        <dbReference type="EMBL" id="QLQ79796.1"/>
    </source>
</evidence>
<dbReference type="PROSITE" id="PS00065">
    <property type="entry name" value="D_2_HYDROXYACID_DH_1"/>
    <property type="match status" value="1"/>
</dbReference>
<keyword evidence="8" id="KW-1185">Reference proteome</keyword>
<dbReference type="Proteomes" id="UP000510647">
    <property type="component" value="Chromosome 3"/>
</dbReference>
<dbReference type="InterPro" id="IPR011032">
    <property type="entry name" value="GroES-like_sf"/>
</dbReference>
<dbReference type="GO" id="GO:0016616">
    <property type="term" value="F:oxidoreductase activity, acting on the CH-OH group of donors, NAD or NADP as acceptor"/>
    <property type="evidence" value="ECO:0007669"/>
    <property type="project" value="InterPro"/>
</dbReference>
<dbReference type="InterPro" id="IPR020843">
    <property type="entry name" value="ER"/>
</dbReference>
<accession>A0A7H9HRM4</accession>
<comment type="similarity">
    <text evidence="5">Belongs to the zinc-containing alcohol dehydrogenase family.</text>
</comment>
<protein>
    <recommendedName>
        <fullName evidence="6">Enoyl reductase (ER) domain-containing protein</fullName>
    </recommendedName>
</protein>
<dbReference type="Pfam" id="PF08240">
    <property type="entry name" value="ADH_N"/>
    <property type="match status" value="1"/>
</dbReference>
<dbReference type="SUPFAM" id="SSF50129">
    <property type="entry name" value="GroES-like"/>
    <property type="match status" value="1"/>
</dbReference>
<feature type="domain" description="Enoyl reductase (ER)" evidence="6">
    <location>
        <begin position="31"/>
        <end position="378"/>
    </location>
</feature>
<evidence type="ECO:0000256" key="5">
    <source>
        <dbReference type="RuleBase" id="RU361277"/>
    </source>
</evidence>
<keyword evidence="2 5" id="KW-0479">Metal-binding</keyword>
<keyword evidence="4" id="KW-0560">Oxidoreductase</keyword>
<keyword evidence="3 5" id="KW-0862">Zinc</keyword>
<dbReference type="SMART" id="SM00829">
    <property type="entry name" value="PKS_ER"/>
    <property type="match status" value="1"/>
</dbReference>
<comment type="cofactor">
    <cofactor evidence="1 5">
        <name>Zn(2+)</name>
        <dbReference type="ChEBI" id="CHEBI:29105"/>
    </cofactor>
</comment>
<dbReference type="InterPro" id="IPR013154">
    <property type="entry name" value="ADH-like_N"/>
</dbReference>
<dbReference type="InterPro" id="IPR013149">
    <property type="entry name" value="ADH-like_C"/>
</dbReference>
<dbReference type="Gene3D" id="3.40.50.720">
    <property type="entry name" value="NAD(P)-binding Rossmann-like Domain"/>
    <property type="match status" value="1"/>
</dbReference>
<dbReference type="AlphaFoldDB" id="A0A7H9HRM4"/>
<evidence type="ECO:0000259" key="6">
    <source>
        <dbReference type="SMART" id="SM00829"/>
    </source>
</evidence>
<organism evidence="7 8">
    <name type="scientific">Torulaspora globosa</name>
    <dbReference type="NCBI Taxonomy" id="48254"/>
    <lineage>
        <taxon>Eukaryota</taxon>
        <taxon>Fungi</taxon>
        <taxon>Dikarya</taxon>
        <taxon>Ascomycota</taxon>
        <taxon>Saccharomycotina</taxon>
        <taxon>Saccharomycetes</taxon>
        <taxon>Saccharomycetales</taxon>
        <taxon>Saccharomycetaceae</taxon>
        <taxon>Torulaspora</taxon>
    </lineage>
</organism>
<dbReference type="InterPro" id="IPR002328">
    <property type="entry name" value="ADH_Zn_CS"/>
</dbReference>
<dbReference type="InterPro" id="IPR047109">
    <property type="entry name" value="CAD-like"/>
</dbReference>
<evidence type="ECO:0000256" key="1">
    <source>
        <dbReference type="ARBA" id="ARBA00001947"/>
    </source>
</evidence>
<dbReference type="PROSITE" id="PS00059">
    <property type="entry name" value="ADH_ZINC"/>
    <property type="match status" value="1"/>
</dbReference>
<sequence length="390" mass="42367">MSGKVKKRNSEMTVKVDYPREFKGFAIKDPKDWDKPKLSSYEPKKFGEYDVDIEVECCGICASELFSLKNEWSGEPLACLSSSYGPKCQVVGHEVIGRVVAVGDKVSLCKLGQRVGLGAQASSCMACTRCSSNNEQYCLKSVGTYCSRYPDGYVSQGGYASHVRAHEQFCFPVPDGIASEFVAPLMCGGLTVYSPIKRSLEGVENPRVGIIGIGGLGHMAIMIAKALGAHVTAFSRSSNKKEDALKMGADSFIATGEQPNWNCDLADSFHLILNCASSTTALDLGAFTSVLKVNRQLISVGLPEKSERFDLNPFTFIRSGCSIGVSKLGSRQEAIELLDLAVKHGFRPWVETIDVSEAGVHEGLTRLDQGDVRYRFTLVGFNKFFGTGTK</sequence>
<dbReference type="InterPro" id="IPR029752">
    <property type="entry name" value="D-isomer_DH_CS1"/>
</dbReference>
<dbReference type="CDD" id="cd05283">
    <property type="entry name" value="CAD1"/>
    <property type="match status" value="1"/>
</dbReference>
<proteinExistence type="inferred from homology"/>
<dbReference type="InterPro" id="IPR036291">
    <property type="entry name" value="NAD(P)-bd_dom_sf"/>
</dbReference>
<dbReference type="GO" id="GO:0008270">
    <property type="term" value="F:zinc ion binding"/>
    <property type="evidence" value="ECO:0007669"/>
    <property type="project" value="InterPro"/>
</dbReference>
<dbReference type="SUPFAM" id="SSF51735">
    <property type="entry name" value="NAD(P)-binding Rossmann-fold domains"/>
    <property type="match status" value="1"/>
</dbReference>
<dbReference type="OrthoDB" id="1879366at2759"/>
<dbReference type="PANTHER" id="PTHR42683">
    <property type="entry name" value="ALDEHYDE REDUCTASE"/>
    <property type="match status" value="1"/>
</dbReference>
<dbReference type="Pfam" id="PF00107">
    <property type="entry name" value="ADH_zinc_N"/>
    <property type="match status" value="1"/>
</dbReference>
<dbReference type="FunFam" id="3.40.50.720:FF:000022">
    <property type="entry name" value="Cinnamyl alcohol dehydrogenase"/>
    <property type="match status" value="1"/>
</dbReference>
<dbReference type="EMBL" id="CP059269">
    <property type="protein sequence ID" value="QLQ79796.1"/>
    <property type="molecule type" value="Genomic_DNA"/>
</dbReference>
<evidence type="ECO:0000256" key="3">
    <source>
        <dbReference type="ARBA" id="ARBA00022833"/>
    </source>
</evidence>